<proteinExistence type="predicted"/>
<reference evidence="1" key="1">
    <citation type="submission" date="2021-08" db="EMBL/GenBank/DDBJ databases">
        <title>The first chromosome-level gecko genome reveals the dynamic sex chromosomes of Neotropical dwarf geckos (Sphaerodactylidae: Sphaerodactylus).</title>
        <authorList>
            <person name="Pinto B.J."/>
            <person name="Keating S.E."/>
            <person name="Gamble T."/>
        </authorList>
    </citation>
    <scope>NUCLEOTIDE SEQUENCE</scope>
    <source>
        <strain evidence="1">TG3544</strain>
    </source>
</reference>
<dbReference type="Proteomes" id="UP000827872">
    <property type="component" value="Linkage Group LG03"/>
</dbReference>
<evidence type="ECO:0000313" key="1">
    <source>
        <dbReference type="EMBL" id="KAH7991386.1"/>
    </source>
</evidence>
<accession>A0ACB8EFY9</accession>
<dbReference type="EMBL" id="CM037616">
    <property type="protein sequence ID" value="KAH7991386.1"/>
    <property type="molecule type" value="Genomic_DNA"/>
</dbReference>
<evidence type="ECO:0000313" key="2">
    <source>
        <dbReference type="Proteomes" id="UP000827872"/>
    </source>
</evidence>
<comment type="caution">
    <text evidence="1">The sequence shown here is derived from an EMBL/GenBank/DDBJ whole genome shotgun (WGS) entry which is preliminary data.</text>
</comment>
<organism evidence="1 2">
    <name type="scientific">Sphaerodactylus townsendi</name>
    <dbReference type="NCBI Taxonomy" id="933632"/>
    <lineage>
        <taxon>Eukaryota</taxon>
        <taxon>Metazoa</taxon>
        <taxon>Chordata</taxon>
        <taxon>Craniata</taxon>
        <taxon>Vertebrata</taxon>
        <taxon>Euteleostomi</taxon>
        <taxon>Lepidosauria</taxon>
        <taxon>Squamata</taxon>
        <taxon>Bifurcata</taxon>
        <taxon>Gekkota</taxon>
        <taxon>Sphaerodactylidae</taxon>
        <taxon>Sphaerodactylus</taxon>
    </lineage>
</organism>
<sequence>MAAAAAGALKQELCEEASCSVCLGFCRDPVTIAGCGHTFCRACLTHSGADLEGAEASCPQCRGPAQEGTLRPNHQLANTAEITQKLRPSEGSTEERGGQKRKRGVCEKHQEPLKLFCQKDEAPLCLVCSRSRGHKYRQMIPLEEASQENAEDFI</sequence>
<gene>
    <name evidence="1" type="ORF">K3G42_005489</name>
</gene>
<protein>
    <submittedName>
        <fullName evidence="1">Uncharacterized protein</fullName>
    </submittedName>
</protein>
<name>A0ACB8EFY9_9SAUR</name>
<keyword evidence="2" id="KW-1185">Reference proteome</keyword>